<dbReference type="AlphaFoldDB" id="A0A8I3A0Y8"/>
<comment type="caution">
    <text evidence="1">The sequence shown here is derived from an EMBL/GenBank/DDBJ whole genome shotgun (WGS) entry which is preliminary data.</text>
</comment>
<evidence type="ECO:0008006" key="3">
    <source>
        <dbReference type="Google" id="ProtNLM"/>
    </source>
</evidence>
<gene>
    <name evidence="1" type="ORF">HYQ45_001087</name>
</gene>
<proteinExistence type="predicted"/>
<dbReference type="EMBL" id="JAEMWZ010000016">
    <property type="protein sequence ID" value="KAG7142571.1"/>
    <property type="molecule type" value="Genomic_DNA"/>
</dbReference>
<name>A0A8I3A0Y8_VERLO</name>
<accession>A0A8I3A0Y8</accession>
<reference evidence="1" key="1">
    <citation type="journal article" date="2021" name="Mol. Plant Pathol.">
        <title>A 20-kb lineage-specific genomic region tames virulence in pathogenic amphidiploid Verticillium longisporum.</title>
        <authorList>
            <person name="Harting R."/>
            <person name="Starke J."/>
            <person name="Kusch H."/>
            <person name="Poggeler S."/>
            <person name="Maurus I."/>
            <person name="Schluter R."/>
            <person name="Landesfeind M."/>
            <person name="Bulla I."/>
            <person name="Nowrousian M."/>
            <person name="de Jonge R."/>
            <person name="Stahlhut G."/>
            <person name="Hoff K.J."/>
            <person name="Asshauer K.P."/>
            <person name="Thurmer A."/>
            <person name="Stanke M."/>
            <person name="Daniel R."/>
            <person name="Morgenstern B."/>
            <person name="Thomma B.P.H.J."/>
            <person name="Kronstad J.W."/>
            <person name="Braus-Stromeyer S.A."/>
            <person name="Braus G.H."/>
        </authorList>
    </citation>
    <scope>NUCLEOTIDE SEQUENCE</scope>
    <source>
        <strain evidence="1">Vl32</strain>
    </source>
</reference>
<evidence type="ECO:0000313" key="1">
    <source>
        <dbReference type="EMBL" id="KAG7142571.1"/>
    </source>
</evidence>
<evidence type="ECO:0000313" key="2">
    <source>
        <dbReference type="Proteomes" id="UP000689129"/>
    </source>
</evidence>
<dbReference type="Proteomes" id="UP000689129">
    <property type="component" value="Unassembled WGS sequence"/>
</dbReference>
<sequence length="175" mass="19541">MTRVLGEELAVDVWDAVAAELQQAGLHMSVNSAANDTYGWSRCYDEMTDDDEMTDAAAIVNAADPDALVIYSGLNYDHKLNPLTAKLPLSETDPRFFDLADFDYADNIVFELHTYDNWMTNCTFFQSKLCSRGFHALDMSAENYLGVYAQCLKDFTGDKRIGAASRIKGPIGWLQ</sequence>
<organism evidence="1 2">
    <name type="scientific">Verticillium longisporum</name>
    <name type="common">Verticillium dahliae var. longisporum</name>
    <dbReference type="NCBI Taxonomy" id="100787"/>
    <lineage>
        <taxon>Eukaryota</taxon>
        <taxon>Fungi</taxon>
        <taxon>Dikarya</taxon>
        <taxon>Ascomycota</taxon>
        <taxon>Pezizomycotina</taxon>
        <taxon>Sordariomycetes</taxon>
        <taxon>Hypocreomycetidae</taxon>
        <taxon>Glomerellales</taxon>
        <taxon>Plectosphaerellaceae</taxon>
        <taxon>Verticillium</taxon>
    </lineage>
</organism>
<dbReference type="OrthoDB" id="442731at2759"/>
<protein>
    <recommendedName>
        <fullName evidence="3">Glycoside hydrolase family 5 domain-containing protein</fullName>
    </recommendedName>
</protein>